<gene>
    <name evidence="1" type="ORF">POCULU_LOCUS8685</name>
</gene>
<proteinExistence type="predicted"/>
<keyword evidence="2" id="KW-1185">Reference proteome</keyword>
<comment type="caution">
    <text evidence="1">The sequence shown here is derived from an EMBL/GenBank/DDBJ whole genome shotgun (WGS) entry which is preliminary data.</text>
</comment>
<organism evidence="1 2">
    <name type="scientific">Paraglomus occultum</name>
    <dbReference type="NCBI Taxonomy" id="144539"/>
    <lineage>
        <taxon>Eukaryota</taxon>
        <taxon>Fungi</taxon>
        <taxon>Fungi incertae sedis</taxon>
        <taxon>Mucoromycota</taxon>
        <taxon>Glomeromycotina</taxon>
        <taxon>Glomeromycetes</taxon>
        <taxon>Paraglomerales</taxon>
        <taxon>Paraglomeraceae</taxon>
        <taxon>Paraglomus</taxon>
    </lineage>
</organism>
<dbReference type="EMBL" id="CAJVPJ010002665">
    <property type="protein sequence ID" value="CAG8626725.1"/>
    <property type="molecule type" value="Genomic_DNA"/>
</dbReference>
<protein>
    <submittedName>
        <fullName evidence="1">3446_t:CDS:1</fullName>
    </submittedName>
</protein>
<evidence type="ECO:0000313" key="1">
    <source>
        <dbReference type="EMBL" id="CAG8626725.1"/>
    </source>
</evidence>
<evidence type="ECO:0000313" key="2">
    <source>
        <dbReference type="Proteomes" id="UP000789572"/>
    </source>
</evidence>
<sequence length="144" mass="16390">MNTKDEILFGKVKPPKSKNLSLLKKDLVKLANFQAGFLDELIKKYGNGIGLVSFGIWVCEAFYNIKVIFKYILVYCFQYKRDQIPLTHYFYDPKDRVSNVSETITHSNIPDFTSRSTYGRNLAASPEPVNIAIVGTQPSSLEKM</sequence>
<name>A0A9N9GSI9_9GLOM</name>
<dbReference type="OrthoDB" id="2439911at2759"/>
<reference evidence="1" key="1">
    <citation type="submission" date="2021-06" db="EMBL/GenBank/DDBJ databases">
        <authorList>
            <person name="Kallberg Y."/>
            <person name="Tangrot J."/>
            <person name="Rosling A."/>
        </authorList>
    </citation>
    <scope>NUCLEOTIDE SEQUENCE</scope>
    <source>
        <strain evidence="1">IA702</strain>
    </source>
</reference>
<dbReference type="AlphaFoldDB" id="A0A9N9GSI9"/>
<accession>A0A9N9GSI9</accession>
<dbReference type="Proteomes" id="UP000789572">
    <property type="component" value="Unassembled WGS sequence"/>
</dbReference>